<sequence>MELLKFELYKIFKQKSIWITFIFMLGMSYLSLAYPYSSAVEKDMYQDWEGSITDEDIQEAKIEYASLIEKEKQQVDDEKDALTDQETMQLWMYQKLVLSEVVMEGNEQRIQELRKEITAAAEMEMAMREEISMNQFSHQTGPTQTVAFVEFGAFLVLGVMLILGLSPIYSKEYSSKMDHYLFSSKKGRKPLAKAKIVAALIYTCLVVLSWEAFNLVLNFILHGNEGWGMPIQFYTLYLNPAYAESPYAFTMLEYHFIQLGIHLLAGCSFALLIVWISSLCHNALITFFISASIYIAPELLGMAESLQTLLTFSYISTVRVQILFTDFKAIDLFGYPVLYPIVACLVMIIAGFLCILATLHNIKNREIGT</sequence>
<dbReference type="EMBL" id="JAAIWM010000001">
    <property type="protein sequence ID" value="NEY70981.1"/>
    <property type="molecule type" value="Genomic_DNA"/>
</dbReference>
<keyword evidence="2" id="KW-1133">Transmembrane helix</keyword>
<evidence type="ECO:0000256" key="2">
    <source>
        <dbReference type="SAM" id="Phobius"/>
    </source>
</evidence>
<feature type="transmembrane region" description="Helical" evidence="2">
    <location>
        <begin position="256"/>
        <end position="276"/>
    </location>
</feature>
<protein>
    <recommendedName>
        <fullName evidence="5">ABC transporter permease subunit</fullName>
    </recommendedName>
</protein>
<keyword evidence="1" id="KW-0175">Coiled coil</keyword>
<dbReference type="PANTHER" id="PTHR37305">
    <property type="entry name" value="INTEGRAL MEMBRANE PROTEIN-RELATED"/>
    <property type="match status" value="1"/>
</dbReference>
<organism evidence="3 4">
    <name type="scientific">Bacillus mesophilus</name>
    <dbReference type="NCBI Taxonomy" id="1808955"/>
    <lineage>
        <taxon>Bacteria</taxon>
        <taxon>Bacillati</taxon>
        <taxon>Bacillota</taxon>
        <taxon>Bacilli</taxon>
        <taxon>Bacillales</taxon>
        <taxon>Bacillaceae</taxon>
        <taxon>Bacillus</taxon>
    </lineage>
</organism>
<feature type="transmembrane region" description="Helical" evidence="2">
    <location>
        <begin position="283"/>
        <end position="303"/>
    </location>
</feature>
<name>A0A6M0Q3R2_9BACI</name>
<reference evidence="3 4" key="1">
    <citation type="submission" date="2020-02" db="EMBL/GenBank/DDBJ databases">
        <title>Bacillus aquiflavi sp. nov., isolated from yellow water of strong flavor Chinese baijiu in Yibin region of China.</title>
        <authorList>
            <person name="Xie J."/>
        </authorList>
    </citation>
    <scope>NUCLEOTIDE SEQUENCE [LARGE SCALE GENOMIC DNA]</scope>
    <source>
        <strain evidence="3 4">SA4</strain>
    </source>
</reference>
<feature type="transmembrane region" description="Helical" evidence="2">
    <location>
        <begin position="16"/>
        <end position="36"/>
    </location>
</feature>
<keyword evidence="2" id="KW-0812">Transmembrane</keyword>
<evidence type="ECO:0000256" key="1">
    <source>
        <dbReference type="SAM" id="Coils"/>
    </source>
</evidence>
<feature type="transmembrane region" description="Helical" evidence="2">
    <location>
        <begin position="191"/>
        <end position="210"/>
    </location>
</feature>
<proteinExistence type="predicted"/>
<dbReference type="RefSeq" id="WP_163178062.1">
    <property type="nucleotide sequence ID" value="NZ_JAAIWM010000001.1"/>
</dbReference>
<dbReference type="PANTHER" id="PTHR37305:SF1">
    <property type="entry name" value="MEMBRANE PROTEIN"/>
    <property type="match status" value="1"/>
</dbReference>
<dbReference type="Proteomes" id="UP000481043">
    <property type="component" value="Unassembled WGS sequence"/>
</dbReference>
<comment type="caution">
    <text evidence="3">The sequence shown here is derived from an EMBL/GenBank/DDBJ whole genome shotgun (WGS) entry which is preliminary data.</text>
</comment>
<keyword evidence="4" id="KW-1185">Reference proteome</keyword>
<feature type="transmembrane region" description="Helical" evidence="2">
    <location>
        <begin position="151"/>
        <end position="170"/>
    </location>
</feature>
<evidence type="ECO:0000313" key="4">
    <source>
        <dbReference type="Proteomes" id="UP000481043"/>
    </source>
</evidence>
<feature type="transmembrane region" description="Helical" evidence="2">
    <location>
        <begin position="337"/>
        <end position="359"/>
    </location>
</feature>
<keyword evidence="2" id="KW-0472">Membrane</keyword>
<evidence type="ECO:0000313" key="3">
    <source>
        <dbReference type="EMBL" id="NEY70981.1"/>
    </source>
</evidence>
<dbReference type="AlphaFoldDB" id="A0A6M0Q3R2"/>
<feature type="coiled-coil region" evidence="1">
    <location>
        <begin position="65"/>
        <end position="130"/>
    </location>
</feature>
<gene>
    <name evidence="3" type="ORF">G4D63_04410</name>
</gene>
<evidence type="ECO:0008006" key="5">
    <source>
        <dbReference type="Google" id="ProtNLM"/>
    </source>
</evidence>
<accession>A0A6M0Q3R2</accession>